<evidence type="ECO:0000313" key="3">
    <source>
        <dbReference type="Proteomes" id="UP001374535"/>
    </source>
</evidence>
<feature type="transmembrane region" description="Helical" evidence="1">
    <location>
        <begin position="112"/>
        <end position="136"/>
    </location>
</feature>
<keyword evidence="3" id="KW-1185">Reference proteome</keyword>
<proteinExistence type="predicted"/>
<organism evidence="2 3">
    <name type="scientific">Vigna mungo</name>
    <name type="common">Black gram</name>
    <name type="synonym">Phaseolus mungo</name>
    <dbReference type="NCBI Taxonomy" id="3915"/>
    <lineage>
        <taxon>Eukaryota</taxon>
        <taxon>Viridiplantae</taxon>
        <taxon>Streptophyta</taxon>
        <taxon>Embryophyta</taxon>
        <taxon>Tracheophyta</taxon>
        <taxon>Spermatophyta</taxon>
        <taxon>Magnoliopsida</taxon>
        <taxon>eudicotyledons</taxon>
        <taxon>Gunneridae</taxon>
        <taxon>Pentapetalae</taxon>
        <taxon>rosids</taxon>
        <taxon>fabids</taxon>
        <taxon>Fabales</taxon>
        <taxon>Fabaceae</taxon>
        <taxon>Papilionoideae</taxon>
        <taxon>50 kb inversion clade</taxon>
        <taxon>NPAAA clade</taxon>
        <taxon>indigoferoid/millettioid clade</taxon>
        <taxon>Phaseoleae</taxon>
        <taxon>Vigna</taxon>
    </lineage>
</organism>
<keyword evidence="1" id="KW-0812">Transmembrane</keyword>
<dbReference type="Proteomes" id="UP001374535">
    <property type="component" value="Chromosome 1"/>
</dbReference>
<gene>
    <name evidence="2" type="ORF">V8G54_000903</name>
</gene>
<evidence type="ECO:0000313" key="2">
    <source>
        <dbReference type="EMBL" id="WVZ22359.1"/>
    </source>
</evidence>
<evidence type="ECO:0000256" key="1">
    <source>
        <dbReference type="SAM" id="Phobius"/>
    </source>
</evidence>
<sequence>MFVKKLVEKASIKKVTPYPLLSSLSFISCSSFFSSTIASFLSSSKFFRYCFKLKHPSFLSANISYVFFTQSFEPSLIIINFLSNLDFLSFAFVLRYSVYIIFRILKHKFVDTMVVLSTIFYTPWILLLNFVFILTLRRILIHSSKIKKNGGYRMSIWYSKTGFLKYFT</sequence>
<protein>
    <submittedName>
        <fullName evidence="2">Uncharacterized protein</fullName>
    </submittedName>
</protein>
<dbReference type="PROSITE" id="PS51257">
    <property type="entry name" value="PROKAR_LIPOPROTEIN"/>
    <property type="match status" value="1"/>
</dbReference>
<feature type="transmembrane region" description="Helical" evidence="1">
    <location>
        <begin position="20"/>
        <end position="41"/>
    </location>
</feature>
<feature type="transmembrane region" description="Helical" evidence="1">
    <location>
        <begin position="87"/>
        <end position="105"/>
    </location>
</feature>
<name>A0AAQ3S7P6_VIGMU</name>
<accession>A0AAQ3S7P6</accession>
<keyword evidence="1" id="KW-1133">Transmembrane helix</keyword>
<dbReference type="EMBL" id="CP144700">
    <property type="protein sequence ID" value="WVZ22359.1"/>
    <property type="molecule type" value="Genomic_DNA"/>
</dbReference>
<dbReference type="AlphaFoldDB" id="A0AAQ3S7P6"/>
<keyword evidence="1" id="KW-0472">Membrane</keyword>
<reference evidence="2 3" key="1">
    <citation type="journal article" date="2023" name="Life. Sci Alliance">
        <title>Evolutionary insights into 3D genome organization and epigenetic landscape of Vigna mungo.</title>
        <authorList>
            <person name="Junaid A."/>
            <person name="Singh B."/>
            <person name="Bhatia S."/>
        </authorList>
    </citation>
    <scope>NUCLEOTIDE SEQUENCE [LARGE SCALE GENOMIC DNA]</scope>
    <source>
        <strain evidence="2">Urdbean</strain>
    </source>
</reference>